<protein>
    <recommendedName>
        <fullName evidence="1">TRADD-like N-terminal domain-containing protein</fullName>
    </recommendedName>
</protein>
<evidence type="ECO:0000313" key="3">
    <source>
        <dbReference type="Proteomes" id="UP001163046"/>
    </source>
</evidence>
<gene>
    <name evidence="2" type="ORF">OS493_038818</name>
</gene>
<proteinExistence type="predicted"/>
<dbReference type="AlphaFoldDB" id="A0A9W9ZUU2"/>
<name>A0A9W9ZUU2_9CNID</name>
<feature type="domain" description="TRADD-like N-terminal" evidence="1">
    <location>
        <begin position="168"/>
        <end position="222"/>
    </location>
</feature>
<dbReference type="Pfam" id="PF20694">
    <property type="entry name" value="TRADD-like_N"/>
    <property type="match status" value="1"/>
</dbReference>
<dbReference type="InterPro" id="IPR049341">
    <property type="entry name" value="TRADD-like_N"/>
</dbReference>
<keyword evidence="3" id="KW-1185">Reference proteome</keyword>
<reference evidence="2" key="1">
    <citation type="submission" date="2023-01" db="EMBL/GenBank/DDBJ databases">
        <title>Genome assembly of the deep-sea coral Lophelia pertusa.</title>
        <authorList>
            <person name="Herrera S."/>
            <person name="Cordes E."/>
        </authorList>
    </citation>
    <scope>NUCLEOTIDE SEQUENCE</scope>
    <source>
        <strain evidence="2">USNM1676648</strain>
        <tissue evidence="2">Polyp</tissue>
    </source>
</reference>
<organism evidence="2 3">
    <name type="scientific">Desmophyllum pertusum</name>
    <dbReference type="NCBI Taxonomy" id="174260"/>
    <lineage>
        <taxon>Eukaryota</taxon>
        <taxon>Metazoa</taxon>
        <taxon>Cnidaria</taxon>
        <taxon>Anthozoa</taxon>
        <taxon>Hexacorallia</taxon>
        <taxon>Scleractinia</taxon>
        <taxon>Caryophylliina</taxon>
        <taxon>Caryophylliidae</taxon>
        <taxon>Desmophyllum</taxon>
    </lineage>
</organism>
<evidence type="ECO:0000313" key="2">
    <source>
        <dbReference type="EMBL" id="KAJ7388278.1"/>
    </source>
</evidence>
<accession>A0A9W9ZUU2</accession>
<evidence type="ECO:0000259" key="1">
    <source>
        <dbReference type="Pfam" id="PF20694"/>
    </source>
</evidence>
<sequence>MNDMDAKAEVEKLDATVKEEVKTLKEDIKRGHESTQEEVRRLDATFKELDKNTKRGHESIQEEVRRLREEVRQYPAPMNITGPVQLCRFPSVIQVLLVNNIESFTQAGIVNYPYGGPQLPQTVGNPDQEQAMGAEGYSEELQLNQQDPPTEEDIWNVILSFKESFLLFAKYLRYKLNLDVRWCDVGSLLTTVECSSLQSLEGLWEDYCSGHLNEIAQQVLVTTDVFGEAWSY</sequence>
<dbReference type="EMBL" id="MU825519">
    <property type="protein sequence ID" value="KAJ7388278.1"/>
    <property type="molecule type" value="Genomic_DNA"/>
</dbReference>
<comment type="caution">
    <text evidence="2">The sequence shown here is derived from an EMBL/GenBank/DDBJ whole genome shotgun (WGS) entry which is preliminary data.</text>
</comment>
<dbReference type="Proteomes" id="UP001163046">
    <property type="component" value="Unassembled WGS sequence"/>
</dbReference>